<organism evidence="13 14">
    <name type="scientific">Dehalobacter restrictus (strain DSM 9455 / PER-K23)</name>
    <dbReference type="NCBI Taxonomy" id="871738"/>
    <lineage>
        <taxon>Bacteria</taxon>
        <taxon>Bacillati</taxon>
        <taxon>Bacillota</taxon>
        <taxon>Clostridia</taxon>
        <taxon>Eubacteriales</taxon>
        <taxon>Desulfitobacteriaceae</taxon>
        <taxon>Dehalobacter</taxon>
    </lineage>
</organism>
<dbReference type="EMBL" id="CP007033">
    <property type="protein sequence ID" value="AHF09513.1"/>
    <property type="molecule type" value="Genomic_DNA"/>
</dbReference>
<feature type="domain" description="4Fe-4S ferredoxin-type" evidence="12">
    <location>
        <begin position="332"/>
        <end position="362"/>
    </location>
</feature>
<evidence type="ECO:0000256" key="5">
    <source>
        <dbReference type="ARBA" id="ARBA00022723"/>
    </source>
</evidence>
<keyword evidence="6" id="KW-0732">Signal</keyword>
<proteinExistence type="predicted"/>
<name>A0ABM5P4I6_DEHRP</name>
<evidence type="ECO:0000256" key="11">
    <source>
        <dbReference type="ARBA" id="ARBA00029374"/>
    </source>
</evidence>
<dbReference type="NCBIfam" id="TIGR01409">
    <property type="entry name" value="TAT_signal_seq"/>
    <property type="match status" value="1"/>
</dbReference>
<evidence type="ECO:0000256" key="1">
    <source>
        <dbReference type="ARBA" id="ARBA00001966"/>
    </source>
</evidence>
<dbReference type="PROSITE" id="PS51379">
    <property type="entry name" value="4FE4S_FER_2"/>
    <property type="match status" value="1"/>
</dbReference>
<dbReference type="PROSITE" id="PS00198">
    <property type="entry name" value="4FE4S_FER_1"/>
    <property type="match status" value="1"/>
</dbReference>
<keyword evidence="10" id="KW-0472">Membrane</keyword>
<dbReference type="PROSITE" id="PS51318">
    <property type="entry name" value="TAT"/>
    <property type="match status" value="1"/>
</dbReference>
<dbReference type="Gene3D" id="3.30.70.20">
    <property type="match status" value="1"/>
</dbReference>
<dbReference type="InterPro" id="IPR006311">
    <property type="entry name" value="TAT_signal"/>
</dbReference>
<keyword evidence="8" id="KW-0408">Iron</keyword>
<gene>
    <name evidence="13" type="ORF">DEHRE_05010</name>
</gene>
<dbReference type="InterPro" id="IPR017900">
    <property type="entry name" value="4Fe4S_Fe_S_CS"/>
</dbReference>
<keyword evidence="4" id="KW-0004">4Fe-4S</keyword>
<dbReference type="InterPro" id="IPR017896">
    <property type="entry name" value="4Fe4S_Fe-S-bd"/>
</dbReference>
<dbReference type="Proteomes" id="UP000018934">
    <property type="component" value="Chromosome"/>
</dbReference>
<evidence type="ECO:0000256" key="10">
    <source>
        <dbReference type="ARBA" id="ARBA00023136"/>
    </source>
</evidence>
<evidence type="ECO:0000256" key="6">
    <source>
        <dbReference type="ARBA" id="ARBA00022729"/>
    </source>
</evidence>
<keyword evidence="7" id="KW-0677">Repeat</keyword>
<dbReference type="PANTHER" id="PTHR42827:SF1">
    <property type="entry name" value="IRON-SULFUR CLUSTER-BINDING PROTEIN"/>
    <property type="match status" value="1"/>
</dbReference>
<dbReference type="RefSeq" id="WP_019226390.1">
    <property type="nucleotide sequence ID" value="NZ_CP007033.1"/>
</dbReference>
<dbReference type="SUPFAM" id="SSF54862">
    <property type="entry name" value="4Fe-4S ferredoxins"/>
    <property type="match status" value="1"/>
</dbReference>
<dbReference type="NCBIfam" id="TIGR02486">
    <property type="entry name" value="RDH"/>
    <property type="match status" value="1"/>
</dbReference>
<evidence type="ECO:0000259" key="12">
    <source>
        <dbReference type="PROSITE" id="PS51379"/>
    </source>
</evidence>
<evidence type="ECO:0000313" key="14">
    <source>
        <dbReference type="Proteomes" id="UP000018934"/>
    </source>
</evidence>
<sequence>MSEISKNGEKETKPQYQVSRRGFLKTGAAAAAMSVMGAIAAPSKVANAAIHDLSYTPAKGQWSKLRPVNHYGGATVHFVENNDQWLGTSKIVGPIKKSGEFNSGFGLATRGLLGDKARFGLLSQGERSPLTGGIMQALGMISGDETVMGTPRKDKLPIPDPEQMSQHIKDLAYYLRADDVGIGQMPSYGYYGTKCMPPITVIAAGILPPQTPIAEVPNTEPEYPYVITVAVEQHLETYLASTGYDGISVSQSMRCYHATANIAVIMARYIRNIGYNARAHHFGNYGLAVPPALIASGLGEHTRTGDCVAHPRMGFRNKCAAVTTDLPLVADKPIDFGMLDFCRVCMKCAVECPSKAISPDKEPVEMNGYLRWNSDYKKCAVFRCSNEEGVNCGRCMKVCPWNSKENSWFHEAGLWIGSKGETASTMLKAIDDMFGYGTEIVDKYKWWLEWPELHKINIPS</sequence>
<dbReference type="PANTHER" id="PTHR42827">
    <property type="entry name" value="IRON-SULFUR CLUSTER-BINDING PROTEIN-RELATED"/>
    <property type="match status" value="1"/>
</dbReference>
<dbReference type="InterPro" id="IPR012832">
    <property type="entry name" value="RDH"/>
</dbReference>
<protein>
    <submittedName>
        <fullName evidence="13">3-chloro-4-hydroxyphenylacetate reductive dehalogenase</fullName>
    </submittedName>
</protein>
<dbReference type="InterPro" id="IPR019546">
    <property type="entry name" value="TAT_signal_bac_arc"/>
</dbReference>
<dbReference type="Pfam" id="PF10518">
    <property type="entry name" value="TAT_signal"/>
    <property type="match status" value="1"/>
</dbReference>
<comment type="subcellular location">
    <subcellularLocation>
        <location evidence="2">Cell membrane</location>
    </subcellularLocation>
</comment>
<evidence type="ECO:0000256" key="7">
    <source>
        <dbReference type="ARBA" id="ARBA00022737"/>
    </source>
</evidence>
<keyword evidence="5" id="KW-0479">Metal-binding</keyword>
<accession>A0ABM5P4I6</accession>
<reference evidence="13 14" key="1">
    <citation type="journal article" date="2013" name="Stand. Genomic Sci.">
        <title>Complete genome sequence of Dehalobacter restrictus PER-K23(T.).</title>
        <authorList>
            <person name="Kruse T."/>
            <person name="Maillard J."/>
            <person name="Goodwin L."/>
            <person name="Woyke T."/>
            <person name="Teshima H."/>
            <person name="Bruce D."/>
            <person name="Detter C."/>
            <person name="Tapia R."/>
            <person name="Han C."/>
            <person name="Huntemann M."/>
            <person name="Wei C.L."/>
            <person name="Han J."/>
            <person name="Chen A."/>
            <person name="Kyrpides N."/>
            <person name="Szeto E."/>
            <person name="Markowitz V."/>
            <person name="Ivanova N."/>
            <person name="Pagani I."/>
            <person name="Pati A."/>
            <person name="Pitluck S."/>
            <person name="Nolan M."/>
            <person name="Holliger C."/>
            <person name="Smidt H."/>
        </authorList>
    </citation>
    <scope>NUCLEOTIDE SEQUENCE [LARGE SCALE GENOMIC DNA]</scope>
    <source>
        <strain evidence="14">DSM 9455</strain>
    </source>
</reference>
<comment type="cofactor">
    <cofactor evidence="11">
        <name>corrinoid</name>
        <dbReference type="ChEBI" id="CHEBI:33913"/>
    </cofactor>
</comment>
<evidence type="ECO:0000256" key="3">
    <source>
        <dbReference type="ARBA" id="ARBA00022475"/>
    </source>
</evidence>
<evidence type="ECO:0000256" key="4">
    <source>
        <dbReference type="ARBA" id="ARBA00022485"/>
    </source>
</evidence>
<keyword evidence="14" id="KW-1185">Reference proteome</keyword>
<keyword evidence="3" id="KW-1003">Cell membrane</keyword>
<keyword evidence="9" id="KW-0411">Iron-sulfur</keyword>
<evidence type="ECO:0000256" key="9">
    <source>
        <dbReference type="ARBA" id="ARBA00023014"/>
    </source>
</evidence>
<dbReference type="Pfam" id="PF12838">
    <property type="entry name" value="Fer4_7"/>
    <property type="match status" value="1"/>
</dbReference>
<evidence type="ECO:0000313" key="13">
    <source>
        <dbReference type="EMBL" id="AHF09513.1"/>
    </source>
</evidence>
<evidence type="ECO:0000256" key="8">
    <source>
        <dbReference type="ARBA" id="ARBA00023004"/>
    </source>
</evidence>
<evidence type="ECO:0000256" key="2">
    <source>
        <dbReference type="ARBA" id="ARBA00004236"/>
    </source>
</evidence>
<comment type="cofactor">
    <cofactor evidence="1">
        <name>[4Fe-4S] cluster</name>
        <dbReference type="ChEBI" id="CHEBI:49883"/>
    </cofactor>
</comment>